<protein>
    <recommendedName>
        <fullName evidence="6">Zn(2)-C6 fungal-type domain-containing protein</fullName>
    </recommendedName>
</protein>
<evidence type="ECO:0000256" key="4">
    <source>
        <dbReference type="ARBA" id="ARBA00023242"/>
    </source>
</evidence>
<evidence type="ECO:0000313" key="8">
    <source>
        <dbReference type="Proteomes" id="UP000093000"/>
    </source>
</evidence>
<name>A0A1C7NPW8_9FUNG</name>
<keyword evidence="2" id="KW-0479">Metal-binding</keyword>
<feature type="compositionally biased region" description="Polar residues" evidence="5">
    <location>
        <begin position="1"/>
        <end position="17"/>
    </location>
</feature>
<dbReference type="SUPFAM" id="SSF57701">
    <property type="entry name" value="Zn2/Cys6 DNA-binding domain"/>
    <property type="match status" value="1"/>
</dbReference>
<proteinExistence type="predicted"/>
<evidence type="ECO:0000256" key="1">
    <source>
        <dbReference type="ARBA" id="ARBA00004123"/>
    </source>
</evidence>
<dbReference type="Pfam" id="PF04082">
    <property type="entry name" value="Fungal_trans"/>
    <property type="match status" value="1"/>
</dbReference>
<feature type="region of interest" description="Disordered" evidence="5">
    <location>
        <begin position="652"/>
        <end position="671"/>
    </location>
</feature>
<dbReference type="CDD" id="cd12148">
    <property type="entry name" value="fungal_TF_MHR"/>
    <property type="match status" value="1"/>
</dbReference>
<dbReference type="Gene3D" id="4.10.240.10">
    <property type="entry name" value="Zn(2)-C6 fungal-type DNA-binding domain"/>
    <property type="match status" value="1"/>
</dbReference>
<keyword evidence="4" id="KW-0539">Nucleus</keyword>
<dbReference type="InterPro" id="IPR001138">
    <property type="entry name" value="Zn2Cys6_DnaBD"/>
</dbReference>
<feature type="region of interest" description="Disordered" evidence="5">
    <location>
        <begin position="1"/>
        <end position="33"/>
    </location>
</feature>
<keyword evidence="8" id="KW-1185">Reference proteome</keyword>
<dbReference type="STRING" id="101091.A0A1C7NPW8"/>
<dbReference type="PANTHER" id="PTHR46910:SF3">
    <property type="entry name" value="HALOTOLERANCE PROTEIN 9-RELATED"/>
    <property type="match status" value="1"/>
</dbReference>
<comment type="caution">
    <text evidence="7">The sequence shown here is derived from an EMBL/GenBank/DDBJ whole genome shotgun (WGS) entry which is preliminary data.</text>
</comment>
<dbReference type="InterPro" id="IPR036864">
    <property type="entry name" value="Zn2-C6_fun-type_DNA-bd_sf"/>
</dbReference>
<dbReference type="FunCoup" id="A0A1C7NPW8">
    <property type="interactions" value="14"/>
</dbReference>
<dbReference type="InParanoid" id="A0A1C7NPW8"/>
<dbReference type="Proteomes" id="UP000093000">
    <property type="component" value="Unassembled WGS sequence"/>
</dbReference>
<evidence type="ECO:0000259" key="6">
    <source>
        <dbReference type="PROSITE" id="PS50048"/>
    </source>
</evidence>
<dbReference type="AlphaFoldDB" id="A0A1C7NPW8"/>
<feature type="compositionally biased region" description="Basic and acidic residues" evidence="5">
    <location>
        <begin position="19"/>
        <end position="33"/>
    </location>
</feature>
<feature type="domain" description="Zn(2)-C6 fungal-type" evidence="6">
    <location>
        <begin position="40"/>
        <end position="71"/>
    </location>
</feature>
<dbReference type="PROSITE" id="PS50048">
    <property type="entry name" value="ZN2_CY6_FUNGAL_2"/>
    <property type="match status" value="1"/>
</dbReference>
<feature type="compositionally biased region" description="Polar residues" evidence="5">
    <location>
        <begin position="658"/>
        <end position="671"/>
    </location>
</feature>
<sequence length="754" mass="84875">MSEYNDPSSSASVSSIYETFDKEPDKHNSIDSKRTRITRACDTCRRKKIKCDVNTKQPCSTCTQYNWECTFNQATKKRGPPKGYIESLETRLEKMETLLKNINDQTPNNSEPSEDAPEPKRQRTNTSAEPIDQVEQPKVFQDVGGKVYRYHGSSSGYYLVGDILSSNKDEEDSATEQTDPYRAGQIGSGQKKVYVVPSFTNANSNYRLRRVNMDDDDLMIIRDTTADEEAVQLEDDKQETIEGIMPKPVLNGLVHAYFKDAHVTLPVLERDEYMDAFEGKTTPPPAPLLTYAICTYACYFVKENNPIFIEAKVKRDEIFQLLLERTNALVRKEYLKPRVVTIQALILLSAHPTYSTSSYRNWILAGMAIRMAQDLGLHRTVTTIHVSEELREKRKRLFYSTYVTDRWCSAIMGRPLAIADSDCDIDLPSTKGPIGNEDLTLFVHFVKLSGILGEVLRRIYSPKAKANGYRTKTMSQTVWSLQRMLNEWLTNVPESRKITEQDIKNIRLFPTDSKKIVEGGPLTICYYAVVLLLHRPFIVLDVEGDHDDVVQKATETCTHAAKVSINIARAIPYMSIAKFGWNFAAYSVLQAALIHVYNCTSSDPKVAEEARNYFRICKEECLGPLGKDAPSGPPLISFLQTLSTLLENNKKNKECDEQNTTSTRPLGSQPTFQTLNTTASPMRVQQIVDSSISNNFASDNSRPSLAENGQSWLLNGGMPALPQMTWQELFSTAGGSFPETSNPGFDIQGKCWLG</sequence>
<dbReference type="Pfam" id="PF00172">
    <property type="entry name" value="Zn_clus"/>
    <property type="match status" value="1"/>
</dbReference>
<accession>A0A1C7NPW8</accession>
<gene>
    <name evidence="7" type="ORF">A0J61_00789</name>
</gene>
<dbReference type="SMART" id="SM00066">
    <property type="entry name" value="GAL4"/>
    <property type="match status" value="1"/>
</dbReference>
<dbReference type="InterPro" id="IPR050987">
    <property type="entry name" value="AtrR-like"/>
</dbReference>
<dbReference type="PROSITE" id="PS00463">
    <property type="entry name" value="ZN2_CY6_FUNGAL_1"/>
    <property type="match status" value="1"/>
</dbReference>
<dbReference type="CDD" id="cd00067">
    <property type="entry name" value="GAL4"/>
    <property type="match status" value="1"/>
</dbReference>
<feature type="region of interest" description="Disordered" evidence="5">
    <location>
        <begin position="101"/>
        <end position="132"/>
    </location>
</feature>
<dbReference type="SMART" id="SM00906">
    <property type="entry name" value="Fungal_trans"/>
    <property type="match status" value="1"/>
</dbReference>
<evidence type="ECO:0000256" key="5">
    <source>
        <dbReference type="SAM" id="MobiDB-lite"/>
    </source>
</evidence>
<dbReference type="PANTHER" id="PTHR46910">
    <property type="entry name" value="TRANSCRIPTION FACTOR PDR1"/>
    <property type="match status" value="1"/>
</dbReference>
<dbReference type="GO" id="GO:0003677">
    <property type="term" value="F:DNA binding"/>
    <property type="evidence" value="ECO:0007669"/>
    <property type="project" value="UniProtKB-KW"/>
</dbReference>
<dbReference type="GO" id="GO:0000981">
    <property type="term" value="F:DNA-binding transcription factor activity, RNA polymerase II-specific"/>
    <property type="evidence" value="ECO:0007669"/>
    <property type="project" value="InterPro"/>
</dbReference>
<evidence type="ECO:0000313" key="7">
    <source>
        <dbReference type="EMBL" id="OBZ91165.1"/>
    </source>
</evidence>
<dbReference type="GO" id="GO:0005634">
    <property type="term" value="C:nucleus"/>
    <property type="evidence" value="ECO:0007669"/>
    <property type="project" value="UniProtKB-SubCell"/>
</dbReference>
<comment type="subcellular location">
    <subcellularLocation>
        <location evidence="1">Nucleus</location>
    </subcellularLocation>
</comment>
<feature type="compositionally biased region" description="Polar residues" evidence="5">
    <location>
        <begin position="101"/>
        <end position="111"/>
    </location>
</feature>
<evidence type="ECO:0000256" key="2">
    <source>
        <dbReference type="ARBA" id="ARBA00022723"/>
    </source>
</evidence>
<organism evidence="7 8">
    <name type="scientific">Choanephora cucurbitarum</name>
    <dbReference type="NCBI Taxonomy" id="101091"/>
    <lineage>
        <taxon>Eukaryota</taxon>
        <taxon>Fungi</taxon>
        <taxon>Fungi incertae sedis</taxon>
        <taxon>Mucoromycota</taxon>
        <taxon>Mucoromycotina</taxon>
        <taxon>Mucoromycetes</taxon>
        <taxon>Mucorales</taxon>
        <taxon>Mucorineae</taxon>
        <taxon>Choanephoraceae</taxon>
        <taxon>Choanephoroideae</taxon>
        <taxon>Choanephora</taxon>
    </lineage>
</organism>
<keyword evidence="3" id="KW-0238">DNA-binding</keyword>
<dbReference type="GO" id="GO:0008270">
    <property type="term" value="F:zinc ion binding"/>
    <property type="evidence" value="ECO:0007669"/>
    <property type="project" value="InterPro"/>
</dbReference>
<dbReference type="InterPro" id="IPR007219">
    <property type="entry name" value="XnlR_reg_dom"/>
</dbReference>
<evidence type="ECO:0000256" key="3">
    <source>
        <dbReference type="ARBA" id="ARBA00023125"/>
    </source>
</evidence>
<dbReference type="OrthoDB" id="1924787at2759"/>
<reference evidence="7 8" key="1">
    <citation type="submission" date="2016-03" db="EMBL/GenBank/DDBJ databases">
        <title>Choanephora cucurbitarum.</title>
        <authorList>
            <person name="Min B."/>
            <person name="Park H."/>
            <person name="Park J.-H."/>
            <person name="Shin H.-D."/>
            <person name="Choi I.-G."/>
        </authorList>
    </citation>
    <scope>NUCLEOTIDE SEQUENCE [LARGE SCALE GENOMIC DNA]</scope>
    <source>
        <strain evidence="7 8">KUS-F28377</strain>
    </source>
</reference>
<dbReference type="GO" id="GO:0006351">
    <property type="term" value="P:DNA-templated transcription"/>
    <property type="evidence" value="ECO:0007669"/>
    <property type="project" value="InterPro"/>
</dbReference>
<dbReference type="EMBL" id="LUGH01000020">
    <property type="protein sequence ID" value="OBZ91165.1"/>
    <property type="molecule type" value="Genomic_DNA"/>
</dbReference>